<name>A0ABX8BF55_9ACTN</name>
<gene>
    <name evidence="2" type="ORF">KGD84_20695</name>
</gene>
<feature type="region of interest" description="Disordered" evidence="1">
    <location>
        <begin position="92"/>
        <end position="150"/>
    </location>
</feature>
<reference evidence="2 3" key="1">
    <citation type="submission" date="2021-05" db="EMBL/GenBank/DDBJ databases">
        <title>Direct Submission.</title>
        <authorList>
            <person name="Li K."/>
            <person name="Gao J."/>
        </authorList>
    </citation>
    <scope>NUCLEOTIDE SEQUENCE [LARGE SCALE GENOMIC DNA]</scope>
    <source>
        <strain evidence="2 3">Mg02</strain>
    </source>
</reference>
<protein>
    <submittedName>
        <fullName evidence="2">Type I-E CRISPR-associated protein Cse2/CasB</fullName>
    </submittedName>
</protein>
<dbReference type="InterPro" id="IPR038287">
    <property type="entry name" value="Cse2_sf"/>
</dbReference>
<feature type="compositionally biased region" description="Acidic residues" evidence="1">
    <location>
        <begin position="249"/>
        <end position="259"/>
    </location>
</feature>
<feature type="region of interest" description="Disordered" evidence="1">
    <location>
        <begin position="234"/>
        <end position="259"/>
    </location>
</feature>
<organism evidence="2 3">
    <name type="scientific">Nocardiopsis changdeensis</name>
    <dbReference type="NCBI Taxonomy" id="2831969"/>
    <lineage>
        <taxon>Bacteria</taxon>
        <taxon>Bacillati</taxon>
        <taxon>Actinomycetota</taxon>
        <taxon>Actinomycetes</taxon>
        <taxon>Streptosporangiales</taxon>
        <taxon>Nocardiopsidaceae</taxon>
        <taxon>Nocardiopsis</taxon>
    </lineage>
</organism>
<proteinExistence type="predicted"/>
<evidence type="ECO:0000313" key="2">
    <source>
        <dbReference type="EMBL" id="QUX20882.1"/>
    </source>
</evidence>
<keyword evidence="3" id="KW-1185">Reference proteome</keyword>
<dbReference type="Gene3D" id="1.10.520.40">
    <property type="entry name" value="CRISPR-associated protein Cse2"/>
    <property type="match status" value="1"/>
</dbReference>
<dbReference type="RefSeq" id="WP_220562079.1">
    <property type="nucleotide sequence ID" value="NZ_CP074133.1"/>
</dbReference>
<dbReference type="InterPro" id="IPR013382">
    <property type="entry name" value="CRISPR-assoc_prot_Cse2"/>
</dbReference>
<dbReference type="NCBIfam" id="TIGR02548">
    <property type="entry name" value="casB_cse2"/>
    <property type="match status" value="1"/>
</dbReference>
<dbReference type="EMBL" id="CP074133">
    <property type="protein sequence ID" value="QUX20882.1"/>
    <property type="molecule type" value="Genomic_DNA"/>
</dbReference>
<feature type="compositionally biased region" description="Basic and acidic residues" evidence="1">
    <location>
        <begin position="234"/>
        <end position="244"/>
    </location>
</feature>
<sequence length="259" mass="28573">MSTESEILRAADRMVKSLEERVRDEPAVRATLRRAAGRRVDDPAVLPVHTFVARYLNGPLTHLESDPSTRRRTPEQDVERAFYGVAAMIAAQPRRARDRKAAEGTEEAESTGGDARDTLPEEPGPSSSPGTGRAPGTGQKGTDPLRRGSNLGAMIGRAVTEGRLNGETTEGRLHLLCRQSVDGVHSQLPRLVLHARDRDIDIDWGRLTLDLSRWGGDRDAVAKEWVQSYHRVIETERARREKTPADPNTTDETDEDTAA</sequence>
<evidence type="ECO:0000313" key="3">
    <source>
        <dbReference type="Proteomes" id="UP000676079"/>
    </source>
</evidence>
<evidence type="ECO:0000256" key="1">
    <source>
        <dbReference type="SAM" id="MobiDB-lite"/>
    </source>
</evidence>
<accession>A0ABX8BF55</accession>
<dbReference type="Proteomes" id="UP000676079">
    <property type="component" value="Chromosome"/>
</dbReference>
<dbReference type="Pfam" id="PF09485">
    <property type="entry name" value="CRISPR_Cse2"/>
    <property type="match status" value="1"/>
</dbReference>